<dbReference type="OrthoDB" id="1046782at2759"/>
<reference evidence="1" key="1">
    <citation type="submission" date="2023-01" db="EMBL/GenBank/DDBJ databases">
        <title>Genome assembly of the deep-sea coral Lophelia pertusa.</title>
        <authorList>
            <person name="Herrera S."/>
            <person name="Cordes E."/>
        </authorList>
    </citation>
    <scope>NUCLEOTIDE SEQUENCE</scope>
    <source>
        <strain evidence="1">USNM1676648</strain>
        <tissue evidence="1">Polyp</tissue>
    </source>
</reference>
<gene>
    <name evidence="1" type="ORF">OS493_036226</name>
</gene>
<protein>
    <submittedName>
        <fullName evidence="1">Uncharacterized protein</fullName>
    </submittedName>
</protein>
<organism evidence="1 2">
    <name type="scientific">Desmophyllum pertusum</name>
    <dbReference type="NCBI Taxonomy" id="174260"/>
    <lineage>
        <taxon>Eukaryota</taxon>
        <taxon>Metazoa</taxon>
        <taxon>Cnidaria</taxon>
        <taxon>Anthozoa</taxon>
        <taxon>Hexacorallia</taxon>
        <taxon>Scleractinia</taxon>
        <taxon>Caryophylliina</taxon>
        <taxon>Caryophylliidae</taxon>
        <taxon>Desmophyllum</taxon>
    </lineage>
</organism>
<dbReference type="AlphaFoldDB" id="A0A9W9Y7J0"/>
<sequence>MNLVESDGCSKMVGVIQKRCAESYYSEFMEVDLFLTWGLCVKHLADWCNGYIDEATRKCFNERSSRGRATVNFIVVDWAGRTYGANKIGEAAKRRNVQNVNFFLKRGMNKAQ</sequence>
<comment type="caution">
    <text evidence="1">The sequence shown here is derived from an EMBL/GenBank/DDBJ whole genome shotgun (WGS) entry which is preliminary data.</text>
</comment>
<accession>A0A9W9Y7J0</accession>
<evidence type="ECO:0000313" key="2">
    <source>
        <dbReference type="Proteomes" id="UP001163046"/>
    </source>
</evidence>
<evidence type="ECO:0000313" key="1">
    <source>
        <dbReference type="EMBL" id="KAJ7319458.1"/>
    </source>
</evidence>
<proteinExistence type="predicted"/>
<dbReference type="EMBL" id="MU827836">
    <property type="protein sequence ID" value="KAJ7319458.1"/>
    <property type="molecule type" value="Genomic_DNA"/>
</dbReference>
<name>A0A9W9Y7J0_9CNID</name>
<dbReference type="Proteomes" id="UP001163046">
    <property type="component" value="Unassembled WGS sequence"/>
</dbReference>
<keyword evidence="2" id="KW-1185">Reference proteome</keyword>